<evidence type="ECO:0000313" key="7">
    <source>
        <dbReference type="Proteomes" id="UP001059844"/>
    </source>
</evidence>
<dbReference type="CDD" id="cd00082">
    <property type="entry name" value="HisKA"/>
    <property type="match status" value="1"/>
</dbReference>
<name>A0ABY5IMQ9_9FLAO</name>
<reference evidence="6" key="1">
    <citation type="submission" date="2022-07" db="EMBL/GenBank/DDBJ databases">
        <title>Isolation, identification, and degradation of a PFOSA degrading strain from sewage treatment plant.</title>
        <authorList>
            <person name="Zhang L."/>
            <person name="Huo Y."/>
        </authorList>
    </citation>
    <scope>NUCLEOTIDE SEQUENCE</scope>
    <source>
        <strain evidence="6">C1</strain>
    </source>
</reference>
<evidence type="ECO:0000259" key="5">
    <source>
        <dbReference type="Pfam" id="PF20969"/>
    </source>
</evidence>
<feature type="transmembrane region" description="Helical" evidence="3">
    <location>
        <begin position="72"/>
        <end position="92"/>
    </location>
</feature>
<feature type="transmembrane region" description="Helical" evidence="3">
    <location>
        <begin position="145"/>
        <end position="163"/>
    </location>
</feature>
<evidence type="ECO:0000313" key="6">
    <source>
        <dbReference type="EMBL" id="UUC44080.1"/>
    </source>
</evidence>
<dbReference type="SUPFAM" id="SSF55785">
    <property type="entry name" value="PYP-like sensor domain (PAS domain)"/>
    <property type="match status" value="1"/>
</dbReference>
<evidence type="ECO:0000256" key="3">
    <source>
        <dbReference type="SAM" id="Phobius"/>
    </source>
</evidence>
<evidence type="ECO:0000256" key="2">
    <source>
        <dbReference type="ARBA" id="ARBA00012438"/>
    </source>
</evidence>
<feature type="transmembrane region" description="Helical" evidence="3">
    <location>
        <begin position="99"/>
        <end position="116"/>
    </location>
</feature>
<feature type="transmembrane region" description="Helical" evidence="3">
    <location>
        <begin position="48"/>
        <end position="66"/>
    </location>
</feature>
<keyword evidence="3" id="KW-0472">Membrane</keyword>
<proteinExistence type="predicted"/>
<comment type="catalytic activity">
    <reaction evidence="1">
        <text>ATP + protein L-histidine = ADP + protein N-phospho-L-histidine.</text>
        <dbReference type="EC" id="2.7.13.3"/>
    </reaction>
</comment>
<feature type="domain" description="PAS" evidence="4">
    <location>
        <begin position="253"/>
        <end position="347"/>
    </location>
</feature>
<dbReference type="Proteomes" id="UP001059844">
    <property type="component" value="Chromosome"/>
</dbReference>
<protein>
    <recommendedName>
        <fullName evidence="2">histidine kinase</fullName>
        <ecNumber evidence="2">2.7.13.3</ecNumber>
    </recommendedName>
</protein>
<sequence length="434" mass="50777">MKKARYPSTDHLKNLWRRYVVFIHNRTRSEKKDQDRNQIWKDRFFTEIIKFALPTGALSLIASILIECYHNNYLTAIIDFVAFTSITIVLLHTKIPIRYKKFFGVTIMVLFSVLKIVTLHSLMFGTIFLLLLSVFVTLLFNKKVAYLSVAVNAFICVTFNIALIKGFHLHDLDLLNYDVPDRWMLYTFNFVFSNLVMVFVILYIISGFEKTILKSESLYSKLHQEIQEKIAKETLLQESLTHYKSLFFFNPLPMLIYDPVSLRLLHVNKSAIKCYGYTRKEFFGMKVNYLVQCAEDTFRNKIRKDYVHQKDIHFNKNGQHILVDINASNIRLNGSWVRLAIVRDITAESEYITAIEKKNEKMREIAYLQSHVIRGPLSRILGITNLLRSEGIDETELDQFLSYLTHSAEELDSVIANIVKHTEEEMKEFPIIKT</sequence>
<gene>
    <name evidence="6" type="ORF">NOX80_10595</name>
</gene>
<keyword evidence="3" id="KW-1133">Transmembrane helix</keyword>
<evidence type="ECO:0000256" key="1">
    <source>
        <dbReference type="ARBA" id="ARBA00000085"/>
    </source>
</evidence>
<organism evidence="6 7">
    <name type="scientific">Flavobacterium cerinum</name>
    <dbReference type="NCBI Taxonomy" id="2502784"/>
    <lineage>
        <taxon>Bacteria</taxon>
        <taxon>Pseudomonadati</taxon>
        <taxon>Bacteroidota</taxon>
        <taxon>Flavobacteriia</taxon>
        <taxon>Flavobacteriales</taxon>
        <taxon>Flavobacteriaceae</taxon>
        <taxon>Flavobacterium</taxon>
    </lineage>
</organism>
<dbReference type="Gene3D" id="1.10.287.130">
    <property type="match status" value="1"/>
</dbReference>
<dbReference type="InterPro" id="IPR000014">
    <property type="entry name" value="PAS"/>
</dbReference>
<accession>A0ABY5IMQ9</accession>
<feature type="transmembrane region" description="Helical" evidence="3">
    <location>
        <begin position="183"/>
        <end position="205"/>
    </location>
</feature>
<dbReference type="RefSeq" id="WP_256549750.1">
    <property type="nucleotide sequence ID" value="NZ_CP101751.1"/>
</dbReference>
<feature type="transmembrane region" description="Helical" evidence="3">
    <location>
        <begin position="122"/>
        <end position="140"/>
    </location>
</feature>
<keyword evidence="3" id="KW-0812">Transmembrane</keyword>
<keyword evidence="7" id="KW-1185">Reference proteome</keyword>
<dbReference type="EC" id="2.7.13.3" evidence="2"/>
<dbReference type="NCBIfam" id="TIGR00229">
    <property type="entry name" value="sensory_box"/>
    <property type="match status" value="1"/>
</dbReference>
<feature type="domain" description="MASE11" evidence="5">
    <location>
        <begin position="40"/>
        <end position="206"/>
    </location>
</feature>
<dbReference type="InterPro" id="IPR048437">
    <property type="entry name" value="MASE11"/>
</dbReference>
<dbReference type="Pfam" id="PF20969">
    <property type="entry name" value="MASE11"/>
    <property type="match status" value="1"/>
</dbReference>
<dbReference type="InterPro" id="IPR036097">
    <property type="entry name" value="HisK_dim/P_sf"/>
</dbReference>
<dbReference type="EMBL" id="CP101751">
    <property type="protein sequence ID" value="UUC44080.1"/>
    <property type="molecule type" value="Genomic_DNA"/>
</dbReference>
<dbReference type="InterPro" id="IPR035965">
    <property type="entry name" value="PAS-like_dom_sf"/>
</dbReference>
<dbReference type="Pfam" id="PF13426">
    <property type="entry name" value="PAS_9"/>
    <property type="match status" value="1"/>
</dbReference>
<dbReference type="SUPFAM" id="SSF47384">
    <property type="entry name" value="Homodimeric domain of signal transducing histidine kinase"/>
    <property type="match status" value="1"/>
</dbReference>
<evidence type="ECO:0000259" key="4">
    <source>
        <dbReference type="Pfam" id="PF13426"/>
    </source>
</evidence>
<dbReference type="Gene3D" id="3.30.450.20">
    <property type="entry name" value="PAS domain"/>
    <property type="match status" value="1"/>
</dbReference>
<dbReference type="InterPro" id="IPR003661">
    <property type="entry name" value="HisK_dim/P_dom"/>
</dbReference>